<dbReference type="Proteomes" id="UP000663829">
    <property type="component" value="Unassembled WGS sequence"/>
</dbReference>
<sequence>MRRLTCWCTVVM</sequence>
<dbReference type="Proteomes" id="UP000681722">
    <property type="component" value="Unassembled WGS sequence"/>
</dbReference>
<comment type="caution">
    <text evidence="1">The sequence shown here is derived from an EMBL/GenBank/DDBJ whole genome shotgun (WGS) entry which is preliminary data.</text>
</comment>
<feature type="non-terminal residue" evidence="1">
    <location>
        <position position="12"/>
    </location>
</feature>
<protein>
    <submittedName>
        <fullName evidence="1">Uncharacterized protein</fullName>
    </submittedName>
</protein>
<accession>A0A816G5R0</accession>
<name>A0A816G5R0_9BILA</name>
<evidence type="ECO:0000313" key="2">
    <source>
        <dbReference type="EMBL" id="CAF4643487.1"/>
    </source>
</evidence>
<keyword evidence="3" id="KW-1185">Reference proteome</keyword>
<proteinExistence type="predicted"/>
<reference evidence="1" key="1">
    <citation type="submission" date="2021-02" db="EMBL/GenBank/DDBJ databases">
        <authorList>
            <person name="Nowell W R."/>
        </authorList>
    </citation>
    <scope>NUCLEOTIDE SEQUENCE</scope>
</reference>
<gene>
    <name evidence="1" type="ORF">GPM918_LOCUS46303</name>
    <name evidence="2" type="ORF">SRO942_LOCUS50197</name>
</gene>
<dbReference type="EMBL" id="CAJNOQ010060768">
    <property type="protein sequence ID" value="CAF1670673.1"/>
    <property type="molecule type" value="Genomic_DNA"/>
</dbReference>
<dbReference type="EMBL" id="CAJOBC010140342">
    <property type="protein sequence ID" value="CAF4643487.1"/>
    <property type="molecule type" value="Genomic_DNA"/>
</dbReference>
<evidence type="ECO:0000313" key="3">
    <source>
        <dbReference type="Proteomes" id="UP000663829"/>
    </source>
</evidence>
<evidence type="ECO:0000313" key="1">
    <source>
        <dbReference type="EMBL" id="CAF1670673.1"/>
    </source>
</evidence>
<organism evidence="1 3">
    <name type="scientific">Didymodactylos carnosus</name>
    <dbReference type="NCBI Taxonomy" id="1234261"/>
    <lineage>
        <taxon>Eukaryota</taxon>
        <taxon>Metazoa</taxon>
        <taxon>Spiralia</taxon>
        <taxon>Gnathifera</taxon>
        <taxon>Rotifera</taxon>
        <taxon>Eurotatoria</taxon>
        <taxon>Bdelloidea</taxon>
        <taxon>Philodinida</taxon>
        <taxon>Philodinidae</taxon>
        <taxon>Didymodactylos</taxon>
    </lineage>
</organism>